<keyword evidence="1" id="KW-0732">Signal</keyword>
<feature type="chain" id="PRO_5035844469" description="VWFD domain-containing protein" evidence="1">
    <location>
        <begin position="24"/>
        <end position="174"/>
    </location>
</feature>
<evidence type="ECO:0000313" key="4">
    <source>
        <dbReference type="Proteomes" id="UP000749559"/>
    </source>
</evidence>
<accession>A0A8S4N0I9</accession>
<organism evidence="3 4">
    <name type="scientific">Owenia fusiformis</name>
    <name type="common">Polychaete worm</name>
    <dbReference type="NCBI Taxonomy" id="6347"/>
    <lineage>
        <taxon>Eukaryota</taxon>
        <taxon>Metazoa</taxon>
        <taxon>Spiralia</taxon>
        <taxon>Lophotrochozoa</taxon>
        <taxon>Annelida</taxon>
        <taxon>Polychaeta</taxon>
        <taxon>Sedentaria</taxon>
        <taxon>Canalipalpata</taxon>
        <taxon>Sabellida</taxon>
        <taxon>Oweniida</taxon>
        <taxon>Oweniidae</taxon>
        <taxon>Owenia</taxon>
    </lineage>
</organism>
<gene>
    <name evidence="3" type="ORF">OFUS_LOCUS1819</name>
</gene>
<evidence type="ECO:0000259" key="2">
    <source>
        <dbReference type="PROSITE" id="PS51233"/>
    </source>
</evidence>
<feature type="domain" description="VWFD" evidence="2">
    <location>
        <begin position="149"/>
        <end position="174"/>
    </location>
</feature>
<dbReference type="Pfam" id="PF00094">
    <property type="entry name" value="VWD"/>
    <property type="match status" value="1"/>
</dbReference>
<evidence type="ECO:0000256" key="1">
    <source>
        <dbReference type="SAM" id="SignalP"/>
    </source>
</evidence>
<dbReference type="OrthoDB" id="5945029at2759"/>
<dbReference type="PROSITE" id="PS51233">
    <property type="entry name" value="VWFD"/>
    <property type="match status" value="1"/>
</dbReference>
<dbReference type="InterPro" id="IPR001846">
    <property type="entry name" value="VWF_type-D"/>
</dbReference>
<proteinExistence type="predicted"/>
<evidence type="ECO:0000313" key="3">
    <source>
        <dbReference type="EMBL" id="CAH1774336.1"/>
    </source>
</evidence>
<name>A0A8S4N0I9_OWEFU</name>
<protein>
    <recommendedName>
        <fullName evidence="2">VWFD domain-containing protein</fullName>
    </recommendedName>
</protein>
<comment type="caution">
    <text evidence="3">The sequence shown here is derived from an EMBL/GenBank/DDBJ whole genome shotgun (WGS) entry which is preliminary data.</text>
</comment>
<feature type="signal peptide" evidence="1">
    <location>
        <begin position="1"/>
        <end position="23"/>
    </location>
</feature>
<feature type="non-terminal residue" evidence="3">
    <location>
        <position position="174"/>
    </location>
</feature>
<sequence length="174" mass="19695">MLKCKTIFGIVLFITVLGTLVDAKYHADCMKRCKATKTGIKKCRMWCKIPNTARVDGTCWNTCISESEKPQFKKCLAMCILKPVNCQWEQWTDWGLCTECLKCCQKHCIRTRGKTPTLQSGKQCVGSHIENKLVKCSKIDCSQPQTSPGTCSGWGDPHYTTFDGLRYDYQGDCK</sequence>
<keyword evidence="4" id="KW-1185">Reference proteome</keyword>
<dbReference type="EMBL" id="CAIIXF020000001">
    <property type="protein sequence ID" value="CAH1774336.1"/>
    <property type="molecule type" value="Genomic_DNA"/>
</dbReference>
<dbReference type="AlphaFoldDB" id="A0A8S4N0I9"/>
<dbReference type="Proteomes" id="UP000749559">
    <property type="component" value="Unassembled WGS sequence"/>
</dbReference>
<reference evidence="3" key="1">
    <citation type="submission" date="2022-03" db="EMBL/GenBank/DDBJ databases">
        <authorList>
            <person name="Martin C."/>
        </authorList>
    </citation>
    <scope>NUCLEOTIDE SEQUENCE</scope>
</reference>